<dbReference type="EMBL" id="JAULSN010000001">
    <property type="protein sequence ID" value="KAK3382087.1"/>
    <property type="molecule type" value="Genomic_DNA"/>
</dbReference>
<keyword evidence="2" id="KW-1185">Reference proteome</keyword>
<gene>
    <name evidence="1" type="ORF">B0T24DRAFT_600452</name>
</gene>
<proteinExistence type="predicted"/>
<name>A0AAE0TWH0_9PEZI</name>
<reference evidence="1" key="1">
    <citation type="journal article" date="2023" name="Mol. Phylogenet. Evol.">
        <title>Genome-scale phylogeny and comparative genomics of the fungal order Sordariales.</title>
        <authorList>
            <person name="Hensen N."/>
            <person name="Bonometti L."/>
            <person name="Westerberg I."/>
            <person name="Brannstrom I.O."/>
            <person name="Guillou S."/>
            <person name="Cros-Aarteil S."/>
            <person name="Calhoun S."/>
            <person name="Haridas S."/>
            <person name="Kuo A."/>
            <person name="Mondo S."/>
            <person name="Pangilinan J."/>
            <person name="Riley R."/>
            <person name="LaButti K."/>
            <person name="Andreopoulos B."/>
            <person name="Lipzen A."/>
            <person name="Chen C."/>
            <person name="Yan M."/>
            <person name="Daum C."/>
            <person name="Ng V."/>
            <person name="Clum A."/>
            <person name="Steindorff A."/>
            <person name="Ohm R.A."/>
            <person name="Martin F."/>
            <person name="Silar P."/>
            <person name="Natvig D.O."/>
            <person name="Lalanne C."/>
            <person name="Gautier V."/>
            <person name="Ament-Velasquez S.L."/>
            <person name="Kruys A."/>
            <person name="Hutchinson M.I."/>
            <person name="Powell A.J."/>
            <person name="Barry K."/>
            <person name="Miller A.N."/>
            <person name="Grigoriev I.V."/>
            <person name="Debuchy R."/>
            <person name="Gladieux P."/>
            <person name="Hiltunen Thoren M."/>
            <person name="Johannesson H."/>
        </authorList>
    </citation>
    <scope>NUCLEOTIDE SEQUENCE</scope>
    <source>
        <strain evidence="1">CBS 958.72</strain>
    </source>
</reference>
<protein>
    <recommendedName>
        <fullName evidence="3">F-box domain-containing protein</fullName>
    </recommendedName>
</protein>
<dbReference type="AlphaFoldDB" id="A0AAE0TWH0"/>
<evidence type="ECO:0000313" key="1">
    <source>
        <dbReference type="EMBL" id="KAK3382087.1"/>
    </source>
</evidence>
<dbReference type="Proteomes" id="UP001287356">
    <property type="component" value="Unassembled WGS sequence"/>
</dbReference>
<sequence>MAQATALIPDIVVLPDEILLQVLQLVGLKARCWCPSPFCHFRCSHDHRAFESKRFFPLLLVCKRFLRIALPLLYETLVFDSSQSPGPFSPRHELCRRLDVSAWTEMWATDHPDTLLKVKTATCLSFTPNNPVNSRPECAKLLLDVLGNNPMTQYLQISFLEVANKPELAHNILRQVCRLKHLKVLDMVDVNIPWYPDQNSVHDQTQDPTDITSLCRLRVTDDEMGTASFRRLRVTGTPDSLGHFASLPRTLEHFIMNVDVEDVRLHLPDVRQMLLPHRATLETLEIGVLGEHQVIEGRLDLGDFTALKQLTLATPRLNYSGFTKAFVMLGPSLETFVWDARHSSFYSSYEDYKWTSIDDEVETWLTSLAHHAVRYAAPLRNIHIKYEPERVWITKDISPTSYPWAKLEMIQQKIVAMGLNCSYSPPKITEQEFREKIVSEMAYALRSAEQ</sequence>
<comment type="caution">
    <text evidence="1">The sequence shown here is derived from an EMBL/GenBank/DDBJ whole genome shotgun (WGS) entry which is preliminary data.</text>
</comment>
<reference evidence="1" key="2">
    <citation type="submission" date="2023-06" db="EMBL/GenBank/DDBJ databases">
        <authorList>
            <consortium name="Lawrence Berkeley National Laboratory"/>
            <person name="Haridas S."/>
            <person name="Hensen N."/>
            <person name="Bonometti L."/>
            <person name="Westerberg I."/>
            <person name="Brannstrom I.O."/>
            <person name="Guillou S."/>
            <person name="Cros-Aarteil S."/>
            <person name="Calhoun S."/>
            <person name="Kuo A."/>
            <person name="Mondo S."/>
            <person name="Pangilinan J."/>
            <person name="Riley R."/>
            <person name="Labutti K."/>
            <person name="Andreopoulos B."/>
            <person name="Lipzen A."/>
            <person name="Chen C."/>
            <person name="Yanf M."/>
            <person name="Daum C."/>
            <person name="Ng V."/>
            <person name="Clum A."/>
            <person name="Steindorff A."/>
            <person name="Ohm R."/>
            <person name="Martin F."/>
            <person name="Silar P."/>
            <person name="Natvig D."/>
            <person name="Lalanne C."/>
            <person name="Gautier V."/>
            <person name="Ament-Velasquez S.L."/>
            <person name="Kruys A."/>
            <person name="Hutchinson M.I."/>
            <person name="Powell A.J."/>
            <person name="Barry K."/>
            <person name="Miller A.N."/>
            <person name="Grigoriev I.V."/>
            <person name="Debuchy R."/>
            <person name="Gladieux P."/>
            <person name="Thoren M.H."/>
            <person name="Johannesson H."/>
        </authorList>
    </citation>
    <scope>NUCLEOTIDE SEQUENCE</scope>
    <source>
        <strain evidence="1">CBS 958.72</strain>
    </source>
</reference>
<organism evidence="1 2">
    <name type="scientific">Lasiosphaeria ovina</name>
    <dbReference type="NCBI Taxonomy" id="92902"/>
    <lineage>
        <taxon>Eukaryota</taxon>
        <taxon>Fungi</taxon>
        <taxon>Dikarya</taxon>
        <taxon>Ascomycota</taxon>
        <taxon>Pezizomycotina</taxon>
        <taxon>Sordariomycetes</taxon>
        <taxon>Sordariomycetidae</taxon>
        <taxon>Sordariales</taxon>
        <taxon>Lasiosphaeriaceae</taxon>
        <taxon>Lasiosphaeria</taxon>
    </lineage>
</organism>
<evidence type="ECO:0008006" key="3">
    <source>
        <dbReference type="Google" id="ProtNLM"/>
    </source>
</evidence>
<accession>A0AAE0TWH0</accession>
<evidence type="ECO:0000313" key="2">
    <source>
        <dbReference type="Proteomes" id="UP001287356"/>
    </source>
</evidence>